<sequence length="251" mass="27678">MNKDNEKYRFQNAEYSIYSTGFFVFCVVLGVFVLAPMLPPLGQASASAGEIAAFYQENNLMKKIGLSIAMFGLAFIIPLFVLMAEVMKRAMGMPILANVQLASGIFGILFTFMMLIFWGTAAFRPERSVEITQALHDGGWLVATWVGSATLVQVMCICIAVFKDQQANPLFPRWFGYFCMWIIPLGAPACVINIFTQGPFAYDGLFGFWLPYISLFAFFAVMMVALWGAVKKLQGVEVSASSKANSSAYAS</sequence>
<dbReference type="EMBL" id="JBFRYB010000001">
    <property type="protein sequence ID" value="MEX1666746.1"/>
    <property type="molecule type" value="Genomic_DNA"/>
</dbReference>
<keyword evidence="3" id="KW-1185">Reference proteome</keyword>
<evidence type="ECO:0000313" key="2">
    <source>
        <dbReference type="EMBL" id="MEX1666746.1"/>
    </source>
</evidence>
<feature type="transmembrane region" description="Helical" evidence="1">
    <location>
        <begin position="208"/>
        <end position="230"/>
    </location>
</feature>
<dbReference type="Proteomes" id="UP001557484">
    <property type="component" value="Unassembled WGS sequence"/>
</dbReference>
<dbReference type="RefSeq" id="WP_368376816.1">
    <property type="nucleotide sequence ID" value="NZ_JBFRYB010000001.1"/>
</dbReference>
<organism evidence="2 3">
    <name type="scientific">Zhongshania arctica</name>
    <dbReference type="NCBI Taxonomy" id="3238302"/>
    <lineage>
        <taxon>Bacteria</taxon>
        <taxon>Pseudomonadati</taxon>
        <taxon>Pseudomonadota</taxon>
        <taxon>Gammaproteobacteria</taxon>
        <taxon>Cellvibrionales</taxon>
        <taxon>Spongiibacteraceae</taxon>
        <taxon>Zhongshania</taxon>
    </lineage>
</organism>
<evidence type="ECO:0000313" key="3">
    <source>
        <dbReference type="Proteomes" id="UP001557484"/>
    </source>
</evidence>
<evidence type="ECO:0008006" key="4">
    <source>
        <dbReference type="Google" id="ProtNLM"/>
    </source>
</evidence>
<feature type="transmembrane region" description="Helical" evidence="1">
    <location>
        <begin position="174"/>
        <end position="196"/>
    </location>
</feature>
<feature type="transmembrane region" description="Helical" evidence="1">
    <location>
        <begin position="64"/>
        <end position="83"/>
    </location>
</feature>
<keyword evidence="1" id="KW-1133">Transmembrane helix</keyword>
<proteinExistence type="predicted"/>
<feature type="transmembrane region" description="Helical" evidence="1">
    <location>
        <begin position="95"/>
        <end position="118"/>
    </location>
</feature>
<name>A0ABV3TZP3_9GAMM</name>
<protein>
    <recommendedName>
        <fullName evidence="4">DUF4386 domain-containing protein</fullName>
    </recommendedName>
</protein>
<feature type="transmembrane region" description="Helical" evidence="1">
    <location>
        <begin position="15"/>
        <end position="35"/>
    </location>
</feature>
<keyword evidence="1" id="KW-0472">Membrane</keyword>
<feature type="transmembrane region" description="Helical" evidence="1">
    <location>
        <begin position="138"/>
        <end position="162"/>
    </location>
</feature>
<keyword evidence="1" id="KW-0812">Transmembrane</keyword>
<gene>
    <name evidence="2" type="ORF">AB4875_14720</name>
</gene>
<evidence type="ECO:0000256" key="1">
    <source>
        <dbReference type="SAM" id="Phobius"/>
    </source>
</evidence>
<accession>A0ABV3TZP3</accession>
<comment type="caution">
    <text evidence="2">The sequence shown here is derived from an EMBL/GenBank/DDBJ whole genome shotgun (WGS) entry which is preliminary data.</text>
</comment>
<reference evidence="2 3" key="1">
    <citation type="journal article" date="2011" name="Int. J. Syst. Evol. Microbiol.">
        <title>Zhongshania antarctica gen. nov., sp. nov. and Zhongshania guokunii sp. nov., gammaproteobacteria respectively isolated from coastal attached (fast) ice and surface seawater of the Antarctic.</title>
        <authorList>
            <person name="Li H.J."/>
            <person name="Zhang X.Y."/>
            <person name="Chen C.X."/>
            <person name="Zhang Y.J."/>
            <person name="Gao Z.M."/>
            <person name="Yu Y."/>
            <person name="Chen X.L."/>
            <person name="Chen B."/>
            <person name="Zhang Y.Z."/>
        </authorList>
    </citation>
    <scope>NUCLEOTIDE SEQUENCE [LARGE SCALE GENOMIC DNA]</scope>
    <source>
        <strain evidence="2 3">R06B22</strain>
    </source>
</reference>